<dbReference type="EMBL" id="LT629754">
    <property type="protein sequence ID" value="SDS16703.1"/>
    <property type="molecule type" value="Genomic_DNA"/>
</dbReference>
<dbReference type="Proteomes" id="UP000199574">
    <property type="component" value="Chromosome I"/>
</dbReference>
<evidence type="ECO:0000313" key="2">
    <source>
        <dbReference type="Proteomes" id="UP000199574"/>
    </source>
</evidence>
<keyword evidence="2" id="KW-1185">Reference proteome</keyword>
<gene>
    <name evidence="1" type="ORF">SAMN05192545_0893</name>
</gene>
<proteinExistence type="predicted"/>
<organism evidence="1 2">
    <name type="scientific">Maribacter dokdonensis</name>
    <dbReference type="NCBI Taxonomy" id="320912"/>
    <lineage>
        <taxon>Bacteria</taxon>
        <taxon>Pseudomonadati</taxon>
        <taxon>Bacteroidota</taxon>
        <taxon>Flavobacteriia</taxon>
        <taxon>Flavobacteriales</taxon>
        <taxon>Flavobacteriaceae</taxon>
        <taxon>Maribacter</taxon>
    </lineage>
</organism>
<reference evidence="1 2" key="1">
    <citation type="submission" date="2016-10" db="EMBL/GenBank/DDBJ databases">
        <authorList>
            <person name="Varghese N."/>
            <person name="Submissions S."/>
        </authorList>
    </citation>
    <scope>NUCLEOTIDE SEQUENCE [LARGE SCALE GENOMIC DNA]</scope>
    <source>
        <strain evidence="1 2">MAR_2009_60</strain>
    </source>
</reference>
<protein>
    <submittedName>
        <fullName evidence="1">Uncharacterized protein</fullName>
    </submittedName>
</protein>
<evidence type="ECO:0000313" key="1">
    <source>
        <dbReference type="EMBL" id="SDS16703.1"/>
    </source>
</evidence>
<name>A0ABY0U6V2_9FLAO</name>
<accession>A0ABY0U6V2</accession>
<sequence length="52" mass="6255">MKYRLLSLLERSVYFYKVARLKIASERNVQFSSGHVKIKLIYNFVPTEKFRS</sequence>